<protein>
    <submittedName>
        <fullName evidence="2">Uncharacterized protein</fullName>
    </submittedName>
</protein>
<dbReference type="OrthoDB" id="9974347at2"/>
<organism evidence="2 3">
    <name type="scientific">Sphingomonas jatrophae</name>
    <dbReference type="NCBI Taxonomy" id="1166337"/>
    <lineage>
        <taxon>Bacteria</taxon>
        <taxon>Pseudomonadati</taxon>
        <taxon>Pseudomonadota</taxon>
        <taxon>Alphaproteobacteria</taxon>
        <taxon>Sphingomonadales</taxon>
        <taxon>Sphingomonadaceae</taxon>
        <taxon>Sphingomonas</taxon>
    </lineage>
</organism>
<dbReference type="STRING" id="1166337.SAMN05192580_0987"/>
<proteinExistence type="predicted"/>
<gene>
    <name evidence="2" type="ORF">SAMN05192580_0987</name>
</gene>
<keyword evidence="3" id="KW-1185">Reference proteome</keyword>
<feature type="region of interest" description="Disordered" evidence="1">
    <location>
        <begin position="1"/>
        <end position="40"/>
    </location>
</feature>
<dbReference type="EMBL" id="FOZG01000001">
    <property type="protein sequence ID" value="SFR83260.1"/>
    <property type="molecule type" value="Genomic_DNA"/>
</dbReference>
<evidence type="ECO:0000313" key="3">
    <source>
        <dbReference type="Proteomes" id="UP000198824"/>
    </source>
</evidence>
<reference evidence="2 3" key="1">
    <citation type="submission" date="2016-10" db="EMBL/GenBank/DDBJ databases">
        <authorList>
            <person name="de Groot N.N."/>
        </authorList>
    </citation>
    <scope>NUCLEOTIDE SEQUENCE [LARGE SCALE GENOMIC DNA]</scope>
    <source>
        <strain evidence="2 3">S5-249</strain>
    </source>
</reference>
<evidence type="ECO:0000256" key="1">
    <source>
        <dbReference type="SAM" id="MobiDB-lite"/>
    </source>
</evidence>
<accession>A0A1I6JXK2</accession>
<evidence type="ECO:0000313" key="2">
    <source>
        <dbReference type="EMBL" id="SFR83260.1"/>
    </source>
</evidence>
<name>A0A1I6JXK2_9SPHN</name>
<sequence>MATLSAMWKDAKKSFESITGKSKPKESKGLANAFGSHTGLSGSLEKFDKLDAASVATDNRSPADCAKGQKIVKEMQSTLASFAKASTAYSGVLSKTIAGEIDKRTELEAKTTYERALKMLTKSLTAIEDTAEARIKAAQQRFDAAEKDLGMKQKMLNNWKKNMTGAVARGIAGAAKVKAKPTVEVYNSIFPTAARDITMQLVFAKDIDGLLADPTPILKSMNPWASQSGGAPARLPTTATEADVKKYLAGFIAELKKADKLVSTKDAYS</sequence>
<dbReference type="RefSeq" id="WP_093311566.1">
    <property type="nucleotide sequence ID" value="NZ_FOZG01000001.1"/>
</dbReference>
<dbReference type="Proteomes" id="UP000198824">
    <property type="component" value="Unassembled WGS sequence"/>
</dbReference>
<dbReference type="AlphaFoldDB" id="A0A1I6JXK2"/>